<dbReference type="Pfam" id="PF08241">
    <property type="entry name" value="Methyltransf_11"/>
    <property type="match status" value="1"/>
</dbReference>
<dbReference type="InterPro" id="IPR050723">
    <property type="entry name" value="CFA/CMAS"/>
</dbReference>
<dbReference type="GO" id="GO:0032259">
    <property type="term" value="P:methylation"/>
    <property type="evidence" value="ECO:0007669"/>
    <property type="project" value="UniProtKB-KW"/>
</dbReference>
<keyword evidence="3" id="KW-0949">S-adenosyl-L-methionine</keyword>
<protein>
    <recommendedName>
        <fullName evidence="5">Methyltransferase type 11 domain-containing protein</fullName>
    </recommendedName>
</protein>
<dbReference type="SUPFAM" id="SSF53335">
    <property type="entry name" value="S-adenosyl-L-methionine-dependent methyltransferases"/>
    <property type="match status" value="1"/>
</dbReference>
<dbReference type="EMBL" id="UINC01000605">
    <property type="protein sequence ID" value="SUZ58220.1"/>
    <property type="molecule type" value="Genomic_DNA"/>
</dbReference>
<feature type="domain" description="Methyltransferase type 11" evidence="5">
    <location>
        <begin position="76"/>
        <end position="189"/>
    </location>
</feature>
<dbReference type="GO" id="GO:0006629">
    <property type="term" value="P:lipid metabolic process"/>
    <property type="evidence" value="ECO:0007669"/>
    <property type="project" value="UniProtKB-KW"/>
</dbReference>
<organism evidence="6">
    <name type="scientific">marine metagenome</name>
    <dbReference type="NCBI Taxonomy" id="408172"/>
    <lineage>
        <taxon>unclassified sequences</taxon>
        <taxon>metagenomes</taxon>
        <taxon>ecological metagenomes</taxon>
    </lineage>
</organism>
<name>A0A381NUK4_9ZZZZ</name>
<evidence type="ECO:0000256" key="4">
    <source>
        <dbReference type="ARBA" id="ARBA00023098"/>
    </source>
</evidence>
<keyword evidence="2" id="KW-0808">Transferase</keyword>
<dbReference type="InterPro" id="IPR029063">
    <property type="entry name" value="SAM-dependent_MTases_sf"/>
</dbReference>
<evidence type="ECO:0000256" key="2">
    <source>
        <dbReference type="ARBA" id="ARBA00022679"/>
    </source>
</evidence>
<evidence type="ECO:0000256" key="3">
    <source>
        <dbReference type="ARBA" id="ARBA00022691"/>
    </source>
</evidence>
<sequence length="275" mass="31285">MFKRFLLLLPKSWKFRIKSVLFAPFDLFDYLRGKRKQLTPRRSLLFVGRGDFVRIGREFLDIFKTEAGLLPSDTVLDVGSGIGRMAIPLTDYLENRYEGFDVVPEGVNWCQKYISSRFPNFNFQLADVHNRSYHPSGKVEANAYVFPYEQDSFSFVFATSVLTHLLPDAVDNYISQIARVLKPDGRCVLTFFLLNDRSRENLECGHSQADFKIDNGTYSIVDKDMPENAVAYDEGFVEALLDSHGLCPTSVSYGSWSGSLGCLSFQDIVIATFKR</sequence>
<dbReference type="PANTHER" id="PTHR43667">
    <property type="entry name" value="CYCLOPROPANE-FATTY-ACYL-PHOSPHOLIPID SYNTHASE"/>
    <property type="match status" value="1"/>
</dbReference>
<evidence type="ECO:0000259" key="5">
    <source>
        <dbReference type="Pfam" id="PF08241"/>
    </source>
</evidence>
<dbReference type="PANTHER" id="PTHR43667:SF1">
    <property type="entry name" value="CYCLOPROPANE-FATTY-ACYL-PHOSPHOLIPID SYNTHASE"/>
    <property type="match status" value="1"/>
</dbReference>
<keyword evidence="4" id="KW-0443">Lipid metabolism</keyword>
<dbReference type="CDD" id="cd02440">
    <property type="entry name" value="AdoMet_MTases"/>
    <property type="match status" value="1"/>
</dbReference>
<dbReference type="InterPro" id="IPR013216">
    <property type="entry name" value="Methyltransf_11"/>
</dbReference>
<reference evidence="6" key="1">
    <citation type="submission" date="2018-05" db="EMBL/GenBank/DDBJ databases">
        <authorList>
            <person name="Lanie J.A."/>
            <person name="Ng W.-L."/>
            <person name="Kazmierczak K.M."/>
            <person name="Andrzejewski T.M."/>
            <person name="Davidsen T.M."/>
            <person name="Wayne K.J."/>
            <person name="Tettelin H."/>
            <person name="Glass J.I."/>
            <person name="Rusch D."/>
            <person name="Podicherti R."/>
            <person name="Tsui H.-C.T."/>
            <person name="Winkler M.E."/>
        </authorList>
    </citation>
    <scope>NUCLEOTIDE SEQUENCE</scope>
</reference>
<proteinExistence type="predicted"/>
<dbReference type="Gene3D" id="3.40.50.150">
    <property type="entry name" value="Vaccinia Virus protein VP39"/>
    <property type="match status" value="1"/>
</dbReference>
<accession>A0A381NUK4</accession>
<keyword evidence="1" id="KW-0489">Methyltransferase</keyword>
<evidence type="ECO:0000256" key="1">
    <source>
        <dbReference type="ARBA" id="ARBA00022603"/>
    </source>
</evidence>
<gene>
    <name evidence="6" type="ORF">METZ01_LOCUS11074</name>
</gene>
<dbReference type="AlphaFoldDB" id="A0A381NUK4"/>
<dbReference type="GO" id="GO:0008757">
    <property type="term" value="F:S-adenosylmethionine-dependent methyltransferase activity"/>
    <property type="evidence" value="ECO:0007669"/>
    <property type="project" value="InterPro"/>
</dbReference>
<evidence type="ECO:0000313" key="6">
    <source>
        <dbReference type="EMBL" id="SUZ58220.1"/>
    </source>
</evidence>